<dbReference type="AlphaFoldDB" id="A0A7S2NDG1"/>
<evidence type="ECO:0000313" key="2">
    <source>
        <dbReference type="EMBL" id="CAD9533948.1"/>
    </source>
</evidence>
<feature type="chain" id="PRO_5031187769" evidence="1">
    <location>
        <begin position="24"/>
        <end position="240"/>
    </location>
</feature>
<feature type="signal peptide" evidence="1">
    <location>
        <begin position="1"/>
        <end position="23"/>
    </location>
</feature>
<sequence>MRKKCAHMSRLLALLLCASACSSEVSFIEVPLGKYTRHRGYLSQGADLVNGTMTISRATALCDALPECSGITFAADIDKLPKDGSRKEFMAHVWLKGFDEWVPFKGHVTLLKQLRVCEHLKFVKYQVATAGPYCCEGKGCPPVADYSSAEVHCRLPASTPFGMPLCTNLRGDPLQNVARLGKATASSEYPYAENAGPGAAIDGSATNNKMFHSLCDNGPHYWRVAFAEPMVSVLTEMAKR</sequence>
<dbReference type="EMBL" id="HBGU01071537">
    <property type="protein sequence ID" value="CAD9533948.1"/>
    <property type="molecule type" value="Transcribed_RNA"/>
</dbReference>
<evidence type="ECO:0000256" key="1">
    <source>
        <dbReference type="SAM" id="SignalP"/>
    </source>
</evidence>
<protein>
    <submittedName>
        <fullName evidence="2">Uncharacterized protein</fullName>
    </submittedName>
</protein>
<reference evidence="2" key="1">
    <citation type="submission" date="2021-01" db="EMBL/GenBank/DDBJ databases">
        <authorList>
            <person name="Corre E."/>
            <person name="Pelletier E."/>
            <person name="Niang G."/>
            <person name="Scheremetjew M."/>
            <person name="Finn R."/>
            <person name="Kale V."/>
            <person name="Holt S."/>
            <person name="Cochrane G."/>
            <person name="Meng A."/>
            <person name="Brown T."/>
            <person name="Cohen L."/>
        </authorList>
    </citation>
    <scope>NUCLEOTIDE SEQUENCE</scope>
    <source>
        <strain evidence="2">UTEX LB 985</strain>
    </source>
</reference>
<name>A0A7S2NDG1_9EUKA</name>
<gene>
    <name evidence="2" type="ORF">CBRE1094_LOCUS39043</name>
</gene>
<organism evidence="2">
    <name type="scientific">Haptolina brevifila</name>
    <dbReference type="NCBI Taxonomy" id="156173"/>
    <lineage>
        <taxon>Eukaryota</taxon>
        <taxon>Haptista</taxon>
        <taxon>Haptophyta</taxon>
        <taxon>Prymnesiophyceae</taxon>
        <taxon>Prymnesiales</taxon>
        <taxon>Prymnesiaceae</taxon>
        <taxon>Haptolina</taxon>
    </lineage>
</organism>
<accession>A0A7S2NDG1</accession>
<proteinExistence type="predicted"/>
<keyword evidence="1" id="KW-0732">Signal</keyword>